<reference evidence="5" key="1">
    <citation type="submission" date="2017-02" db="UniProtKB">
        <authorList>
            <consortium name="WormBaseParasite"/>
        </authorList>
    </citation>
    <scope>IDENTIFICATION</scope>
</reference>
<dbReference type="EMBL" id="UYYG01000026">
    <property type="protein sequence ID" value="VDN51633.1"/>
    <property type="molecule type" value="Genomic_DNA"/>
</dbReference>
<sequence>MLIDVASQAITVHTLSKYRVDIACLSEVRLPHFGSSEVIINPGSEQKYWQYHYDASDNSGQNGNVAIVMSDKAHSALIEWKPTVWPMPVLRSLPKHDMFIIGVDWNAHIGHNAAAMTPTIGKYGIGDRKHLVTWNSPDNQYFNRIDYILISHHWKDSVLDSRSYRGAETGNLHGSDHVMARAKIRIKLTTRKTASLKILQLSQTKKFGNSAFQTELLKHLNDTNINDFSGTANEYWSKLKECLRKSDTSTIGRTSRRCAGWVRCNCPTV</sequence>
<dbReference type="InterPro" id="IPR036691">
    <property type="entry name" value="Endo/exonu/phosph_ase_sf"/>
</dbReference>
<dbReference type="WBParaSite" id="DME_0000708001-mRNA-1">
    <property type="protein sequence ID" value="DME_0000708001-mRNA-1"/>
    <property type="gene ID" value="DME_0000708001"/>
</dbReference>
<dbReference type="Proteomes" id="UP000274756">
    <property type="component" value="Unassembled WGS sequence"/>
</dbReference>
<protein>
    <submittedName>
        <fullName evidence="5">Endo/exonuclease/phosphatase domain-containing protein</fullName>
    </submittedName>
</protein>
<gene>
    <name evidence="2" type="ORF">DME_LOCUS1606</name>
</gene>
<evidence type="ECO:0000313" key="2">
    <source>
        <dbReference type="EMBL" id="VDN51633.1"/>
    </source>
</evidence>
<dbReference type="Pfam" id="PF03372">
    <property type="entry name" value="Exo_endo_phos"/>
    <property type="match status" value="1"/>
</dbReference>
<dbReference type="OrthoDB" id="5867484at2759"/>
<name>A0A0N4UHP1_DRAME</name>
<dbReference type="STRING" id="318479.A0A0N4UHP1"/>
<accession>A0A0N4UHP1</accession>
<dbReference type="Gene3D" id="3.60.10.10">
    <property type="entry name" value="Endonuclease/exonuclease/phosphatase"/>
    <property type="match status" value="1"/>
</dbReference>
<keyword evidence="4" id="KW-1185">Reference proteome</keyword>
<evidence type="ECO:0000259" key="1">
    <source>
        <dbReference type="Pfam" id="PF03372"/>
    </source>
</evidence>
<dbReference type="Proteomes" id="UP000038040">
    <property type="component" value="Unplaced"/>
</dbReference>
<dbReference type="GO" id="GO:0003824">
    <property type="term" value="F:catalytic activity"/>
    <property type="evidence" value="ECO:0007669"/>
    <property type="project" value="InterPro"/>
</dbReference>
<reference evidence="2 4" key="2">
    <citation type="submission" date="2018-11" db="EMBL/GenBank/DDBJ databases">
        <authorList>
            <consortium name="Pathogen Informatics"/>
        </authorList>
    </citation>
    <scope>NUCLEOTIDE SEQUENCE [LARGE SCALE GENOMIC DNA]</scope>
</reference>
<evidence type="ECO:0000313" key="5">
    <source>
        <dbReference type="WBParaSite" id="DME_0000708001-mRNA-1"/>
    </source>
</evidence>
<dbReference type="InterPro" id="IPR005135">
    <property type="entry name" value="Endo/exonuclease/phosphatase"/>
</dbReference>
<feature type="domain" description="Endonuclease/exonuclease/phosphatase" evidence="1">
    <location>
        <begin position="13"/>
        <end position="177"/>
    </location>
</feature>
<dbReference type="SUPFAM" id="SSF56219">
    <property type="entry name" value="DNase I-like"/>
    <property type="match status" value="1"/>
</dbReference>
<organism evidence="3 5">
    <name type="scientific">Dracunculus medinensis</name>
    <name type="common">Guinea worm</name>
    <dbReference type="NCBI Taxonomy" id="318479"/>
    <lineage>
        <taxon>Eukaryota</taxon>
        <taxon>Metazoa</taxon>
        <taxon>Ecdysozoa</taxon>
        <taxon>Nematoda</taxon>
        <taxon>Chromadorea</taxon>
        <taxon>Rhabditida</taxon>
        <taxon>Spirurina</taxon>
        <taxon>Dracunculoidea</taxon>
        <taxon>Dracunculidae</taxon>
        <taxon>Dracunculus</taxon>
    </lineage>
</organism>
<evidence type="ECO:0000313" key="3">
    <source>
        <dbReference type="Proteomes" id="UP000038040"/>
    </source>
</evidence>
<dbReference type="AlphaFoldDB" id="A0A0N4UHP1"/>
<proteinExistence type="predicted"/>
<evidence type="ECO:0000313" key="4">
    <source>
        <dbReference type="Proteomes" id="UP000274756"/>
    </source>
</evidence>